<gene>
    <name evidence="1" type="ORF">SAMN04490355_102737</name>
</gene>
<dbReference type="RefSeq" id="WP_175490568.1">
    <property type="nucleotide sequence ID" value="NZ_FOTS01000027.1"/>
</dbReference>
<dbReference type="Proteomes" id="UP000199520">
    <property type="component" value="Unassembled WGS sequence"/>
</dbReference>
<protein>
    <submittedName>
        <fullName evidence="1">Uncharacterized protein</fullName>
    </submittedName>
</protein>
<name>A0A1I4LUR2_9FIRM</name>
<evidence type="ECO:0000313" key="2">
    <source>
        <dbReference type="Proteomes" id="UP000199520"/>
    </source>
</evidence>
<reference evidence="2" key="1">
    <citation type="submission" date="2016-10" db="EMBL/GenBank/DDBJ databases">
        <authorList>
            <person name="Varghese N."/>
            <person name="Submissions S."/>
        </authorList>
    </citation>
    <scope>NUCLEOTIDE SEQUENCE [LARGE SCALE GENOMIC DNA]</scope>
    <source>
        <strain evidence="2">DSM 13327</strain>
    </source>
</reference>
<evidence type="ECO:0000313" key="1">
    <source>
        <dbReference type="EMBL" id="SFL94802.1"/>
    </source>
</evidence>
<proteinExistence type="predicted"/>
<dbReference type="AlphaFoldDB" id="A0A1I4LUR2"/>
<accession>A0A1I4LUR2</accession>
<dbReference type="EMBL" id="FOTS01000027">
    <property type="protein sequence ID" value="SFL94802.1"/>
    <property type="molecule type" value="Genomic_DNA"/>
</dbReference>
<organism evidence="1 2">
    <name type="scientific">Pelosinus propionicus DSM 13327</name>
    <dbReference type="NCBI Taxonomy" id="1123291"/>
    <lineage>
        <taxon>Bacteria</taxon>
        <taxon>Bacillati</taxon>
        <taxon>Bacillota</taxon>
        <taxon>Negativicutes</taxon>
        <taxon>Selenomonadales</taxon>
        <taxon>Sporomusaceae</taxon>
        <taxon>Pelosinus</taxon>
    </lineage>
</organism>
<keyword evidence="2" id="KW-1185">Reference proteome</keyword>
<sequence>MIIDFDDRKFKSEVKSIAKKYGAKSSDAEMVASMALSIVIKSSKPVKQ</sequence>